<evidence type="ECO:0000313" key="1">
    <source>
        <dbReference type="EMBL" id="WCO03622.1"/>
    </source>
</evidence>
<organism evidence="1 2">
    <name type="scientific">Psychroserpens ponticola</name>
    <dbReference type="NCBI Taxonomy" id="2932268"/>
    <lineage>
        <taxon>Bacteria</taxon>
        <taxon>Pseudomonadati</taxon>
        <taxon>Bacteroidota</taxon>
        <taxon>Flavobacteriia</taxon>
        <taxon>Flavobacteriales</taxon>
        <taxon>Flavobacteriaceae</taxon>
        <taxon>Psychroserpens</taxon>
    </lineage>
</organism>
<evidence type="ECO:0000313" key="2">
    <source>
        <dbReference type="Proteomes" id="UP001202717"/>
    </source>
</evidence>
<keyword evidence="2" id="KW-1185">Reference proteome</keyword>
<dbReference type="Pfam" id="PF14175">
    <property type="entry name" value="YaaC"/>
    <property type="match status" value="1"/>
</dbReference>
<protein>
    <submittedName>
        <fullName evidence="1">YaaC family protein</fullName>
    </submittedName>
</protein>
<reference evidence="1 2" key="1">
    <citation type="submission" date="2023-01" db="EMBL/GenBank/DDBJ databases">
        <title>Psychroserpens ponticola sp. nov., isolated from seawater.</title>
        <authorList>
            <person name="Kristyanto S."/>
            <person name="Jung J."/>
            <person name="Kim J.M."/>
            <person name="Jeon C.O."/>
        </authorList>
    </citation>
    <scope>NUCLEOTIDE SEQUENCE [LARGE SCALE GENOMIC DNA]</scope>
    <source>
        <strain evidence="1 2">MSW6</strain>
    </source>
</reference>
<dbReference type="EMBL" id="CP116221">
    <property type="protein sequence ID" value="WCO03622.1"/>
    <property type="molecule type" value="Genomic_DNA"/>
</dbReference>
<name>A0ABY7S2V5_9FLAO</name>
<dbReference type="InterPro" id="IPR026988">
    <property type="entry name" value="YaaC-like"/>
</dbReference>
<gene>
    <name evidence="1" type="ORF">MUN68_008945</name>
</gene>
<accession>A0ABY7S2V5</accession>
<sequence>MNKEVWQSLLSLESQEYVKNIYKKIFDNTLNTRRAKEINSSAKQAREYFRNANNASFSVRPLLVFYGVSSLSRALTLFMKQRGGEEGLTAGHGLTTESWSNELSGDLNLTLKKIGDLKVKTTAGLFTDFINTTENIMSFHISSSGVDWITTYPIPPQDQTITFGQILSRLPDLAQDFKQLKDKALYSTVNEFKLSEDVGFKCKVRQKELEPFKKWFSDNGYKMSEVSGWTTITSDIDNFNSHKPQFIHSYVQKTFGSIPGLYVSKPFDNNVRYSQLGMTFLASYFLGMLVRYYPTHWTQLINGGVGDNYWPVINRLQGYVEESFPELVIELILEMSKIER</sequence>
<dbReference type="Proteomes" id="UP001202717">
    <property type="component" value="Chromosome"/>
</dbReference>
<proteinExistence type="predicted"/>
<dbReference type="RefSeq" id="WP_249997375.1">
    <property type="nucleotide sequence ID" value="NZ_CP116221.1"/>
</dbReference>